<sequence>MKKKVNINDEMNKCPVTYALNLIGGKWHFPIIWVLSQNSVLRYNEIKRKVCGITNMMLSQSLKELEGNGLIARIQYMEIPPRVEYHLTESGKTLLPALAELAKWGTAQMEKAKDHEQL</sequence>
<keyword evidence="1" id="KW-0805">Transcription regulation</keyword>
<evidence type="ECO:0000313" key="6">
    <source>
        <dbReference type="Proteomes" id="UP000009234"/>
    </source>
</evidence>
<keyword evidence="2" id="KW-0238">DNA-binding</keyword>
<accession>F6DUL9</accession>
<proteinExistence type="predicted"/>
<dbReference type="Pfam" id="PF01638">
    <property type="entry name" value="HxlR"/>
    <property type="match status" value="1"/>
</dbReference>
<dbReference type="Proteomes" id="UP000009234">
    <property type="component" value="Chromosome"/>
</dbReference>
<dbReference type="SUPFAM" id="SSF46785">
    <property type="entry name" value="Winged helix' DNA-binding domain"/>
    <property type="match status" value="1"/>
</dbReference>
<protein>
    <submittedName>
        <fullName evidence="5">Helix-turn-helix HxlR type</fullName>
    </submittedName>
</protein>
<dbReference type="EMBL" id="CP002780">
    <property type="protein sequence ID" value="AEG59086.1"/>
    <property type="molecule type" value="Genomic_DNA"/>
</dbReference>
<dbReference type="PANTHER" id="PTHR33204:SF29">
    <property type="entry name" value="TRANSCRIPTIONAL REGULATOR"/>
    <property type="match status" value="1"/>
</dbReference>
<dbReference type="RefSeq" id="WP_013840859.1">
    <property type="nucleotide sequence ID" value="NC_015589.1"/>
</dbReference>
<dbReference type="HOGENOM" id="CLU_111585_5_3_9"/>
<dbReference type="InterPro" id="IPR036390">
    <property type="entry name" value="WH_DNA-bd_sf"/>
</dbReference>
<dbReference type="STRING" id="696281.Desru_0807"/>
<dbReference type="OrthoDB" id="9791143at2"/>
<dbReference type="Gene3D" id="1.10.10.10">
    <property type="entry name" value="Winged helix-like DNA-binding domain superfamily/Winged helix DNA-binding domain"/>
    <property type="match status" value="1"/>
</dbReference>
<reference evidence="6" key="1">
    <citation type="submission" date="2011-05" db="EMBL/GenBank/DDBJ databases">
        <title>Complete sequence of Desulfotomaculum ruminis DSM 2154.</title>
        <authorList>
            <person name="Lucas S."/>
            <person name="Copeland A."/>
            <person name="Lapidus A."/>
            <person name="Cheng J.-F."/>
            <person name="Goodwin L."/>
            <person name="Pitluck S."/>
            <person name="Lu M."/>
            <person name="Detter J.C."/>
            <person name="Han C."/>
            <person name="Tapia R."/>
            <person name="Land M."/>
            <person name="Hauser L."/>
            <person name="Kyrpides N."/>
            <person name="Ivanova N."/>
            <person name="Mikhailova N."/>
            <person name="Pagani I."/>
            <person name="Stams A.J.M."/>
            <person name="Plugge C.M."/>
            <person name="Muyzer G."/>
            <person name="Kuever J."/>
            <person name="Parshina S.N."/>
            <person name="Ivanova A.E."/>
            <person name="Nazina T.N."/>
            <person name="Brambilla E."/>
            <person name="Spring S."/>
            <person name="Klenk H.-P."/>
            <person name="Woyke T."/>
        </authorList>
    </citation>
    <scope>NUCLEOTIDE SEQUENCE [LARGE SCALE GENOMIC DNA]</scope>
    <source>
        <strain evidence="6">ATCC 23193 / DSM 2154 / NCIB 8452 / DL</strain>
    </source>
</reference>
<dbReference type="AlphaFoldDB" id="F6DUL9"/>
<evidence type="ECO:0000259" key="4">
    <source>
        <dbReference type="PROSITE" id="PS51118"/>
    </source>
</evidence>
<reference evidence="5 6" key="2">
    <citation type="journal article" date="2012" name="Stand. Genomic Sci.">
        <title>Complete genome sequence of the sulfate-reducing firmicute Desulfotomaculum ruminis type strain (DL(T)).</title>
        <authorList>
            <person name="Spring S."/>
            <person name="Visser M."/>
            <person name="Lu M."/>
            <person name="Copeland A."/>
            <person name="Lapidus A."/>
            <person name="Lucas S."/>
            <person name="Cheng J.F."/>
            <person name="Han C."/>
            <person name="Tapia R."/>
            <person name="Goodwin L.A."/>
            <person name="Pitluck S."/>
            <person name="Ivanova N."/>
            <person name="Land M."/>
            <person name="Hauser L."/>
            <person name="Larimer F."/>
            <person name="Rohde M."/>
            <person name="Goker M."/>
            <person name="Detter J.C."/>
            <person name="Kyrpides N.C."/>
            <person name="Woyke T."/>
            <person name="Schaap P.J."/>
            <person name="Plugge C.M."/>
            <person name="Muyzer G."/>
            <person name="Kuever J."/>
            <person name="Pereira I.A."/>
            <person name="Parshina S.N."/>
            <person name="Bernier-Latmani R."/>
            <person name="Stams A.J."/>
            <person name="Klenk H.P."/>
        </authorList>
    </citation>
    <scope>NUCLEOTIDE SEQUENCE [LARGE SCALE GENOMIC DNA]</scope>
    <source>
        <strain evidence="6">ATCC 23193 / DSM 2154 / NCIB 8452 / DL</strain>
    </source>
</reference>
<gene>
    <name evidence="5" type="ordered locus">Desru_0807</name>
</gene>
<dbReference type="eggNOG" id="COG1733">
    <property type="taxonomic scope" value="Bacteria"/>
</dbReference>
<keyword evidence="6" id="KW-1185">Reference proteome</keyword>
<organism evidence="5 6">
    <name type="scientific">Desulforamulus ruminis (strain ATCC 23193 / DSM 2154 / NCIMB 8452 / DL)</name>
    <name type="common">Desulfotomaculum ruminis</name>
    <dbReference type="NCBI Taxonomy" id="696281"/>
    <lineage>
        <taxon>Bacteria</taxon>
        <taxon>Bacillati</taxon>
        <taxon>Bacillota</taxon>
        <taxon>Clostridia</taxon>
        <taxon>Eubacteriales</taxon>
        <taxon>Peptococcaceae</taxon>
        <taxon>Desulforamulus</taxon>
    </lineage>
</organism>
<dbReference type="PANTHER" id="PTHR33204">
    <property type="entry name" value="TRANSCRIPTIONAL REGULATOR, MARR FAMILY"/>
    <property type="match status" value="1"/>
</dbReference>
<dbReference type="KEGG" id="dru:Desru_0807"/>
<evidence type="ECO:0000256" key="3">
    <source>
        <dbReference type="ARBA" id="ARBA00023163"/>
    </source>
</evidence>
<keyword evidence="3" id="KW-0804">Transcription</keyword>
<name>F6DUL9_DESRL</name>
<dbReference type="PROSITE" id="PS51118">
    <property type="entry name" value="HTH_HXLR"/>
    <property type="match status" value="1"/>
</dbReference>
<evidence type="ECO:0000313" key="5">
    <source>
        <dbReference type="EMBL" id="AEG59086.1"/>
    </source>
</evidence>
<dbReference type="InterPro" id="IPR036388">
    <property type="entry name" value="WH-like_DNA-bd_sf"/>
</dbReference>
<evidence type="ECO:0000256" key="1">
    <source>
        <dbReference type="ARBA" id="ARBA00023015"/>
    </source>
</evidence>
<feature type="domain" description="HTH hxlR-type" evidence="4">
    <location>
        <begin position="14"/>
        <end position="113"/>
    </location>
</feature>
<dbReference type="GO" id="GO:0003677">
    <property type="term" value="F:DNA binding"/>
    <property type="evidence" value="ECO:0007669"/>
    <property type="project" value="UniProtKB-KW"/>
</dbReference>
<evidence type="ECO:0000256" key="2">
    <source>
        <dbReference type="ARBA" id="ARBA00023125"/>
    </source>
</evidence>
<dbReference type="InterPro" id="IPR002577">
    <property type="entry name" value="HTH_HxlR"/>
</dbReference>